<dbReference type="AlphaFoldDB" id="A0A2B0MYT0"/>
<reference evidence="2 3" key="1">
    <citation type="submission" date="2017-09" db="EMBL/GenBank/DDBJ databases">
        <title>Large-scale bioinformatics analysis of Bacillus genomes uncovers conserved roles of natural products in bacterial physiology.</title>
        <authorList>
            <consortium name="Agbiome Team Llc"/>
            <person name="Bleich R.M."/>
            <person name="Grubbs K.J."/>
            <person name="Santa Maria K.C."/>
            <person name="Allen S.E."/>
            <person name="Farag S."/>
            <person name="Shank E.A."/>
            <person name="Bowers A."/>
        </authorList>
    </citation>
    <scope>NUCLEOTIDE SEQUENCE [LARGE SCALE GENOMIC DNA]</scope>
    <source>
        <strain evidence="2 3">AFS083043</strain>
    </source>
</reference>
<protein>
    <recommendedName>
        <fullName evidence="4">DUF2085 domain-containing protein</fullName>
    </recommendedName>
</protein>
<evidence type="ECO:0000256" key="1">
    <source>
        <dbReference type="SAM" id="Phobius"/>
    </source>
</evidence>
<keyword evidence="1" id="KW-0812">Transmembrane</keyword>
<dbReference type="Pfam" id="PF09858">
    <property type="entry name" value="DUF2085"/>
    <property type="match status" value="1"/>
</dbReference>
<comment type="caution">
    <text evidence="2">The sequence shown here is derived from an EMBL/GenBank/DDBJ whole genome shotgun (WGS) entry which is preliminary data.</text>
</comment>
<evidence type="ECO:0000313" key="2">
    <source>
        <dbReference type="EMBL" id="PFK46235.1"/>
    </source>
</evidence>
<dbReference type="InterPro" id="IPR019206">
    <property type="entry name" value="DUF2085_TM"/>
</dbReference>
<keyword evidence="1" id="KW-0472">Membrane</keyword>
<sequence length="109" mass="12429">MLHRYISQIPCHRKSERSFHSLQKYIPLCSRCTGILLGFLLFPIYFLISPTFILVLALSFFAQVPLLIDGFTQKWKWRSSTNTLRVSTGFLSGNGMALLISSSISWIIS</sequence>
<feature type="transmembrane region" description="Helical" evidence="1">
    <location>
        <begin position="25"/>
        <end position="46"/>
    </location>
</feature>
<organism evidence="2 3">
    <name type="scientific">Bacillus cereus</name>
    <dbReference type="NCBI Taxonomy" id="1396"/>
    <lineage>
        <taxon>Bacteria</taxon>
        <taxon>Bacillati</taxon>
        <taxon>Bacillota</taxon>
        <taxon>Bacilli</taxon>
        <taxon>Bacillales</taxon>
        <taxon>Bacillaceae</taxon>
        <taxon>Bacillus</taxon>
        <taxon>Bacillus cereus group</taxon>
    </lineage>
</organism>
<dbReference type="Proteomes" id="UP000242656">
    <property type="component" value="Unassembled WGS sequence"/>
</dbReference>
<gene>
    <name evidence="2" type="ORF">COI93_05435</name>
</gene>
<proteinExistence type="predicted"/>
<feature type="transmembrane region" description="Helical" evidence="1">
    <location>
        <begin position="84"/>
        <end position="108"/>
    </location>
</feature>
<dbReference type="EMBL" id="NUWN01000021">
    <property type="protein sequence ID" value="PFK46235.1"/>
    <property type="molecule type" value="Genomic_DNA"/>
</dbReference>
<evidence type="ECO:0008006" key="4">
    <source>
        <dbReference type="Google" id="ProtNLM"/>
    </source>
</evidence>
<name>A0A2B0MYT0_BACCE</name>
<evidence type="ECO:0000313" key="3">
    <source>
        <dbReference type="Proteomes" id="UP000242656"/>
    </source>
</evidence>
<keyword evidence="1" id="KW-1133">Transmembrane helix</keyword>
<accession>A0A2B0MYT0</accession>